<feature type="compositionally biased region" description="Low complexity" evidence="1">
    <location>
        <begin position="69"/>
        <end position="82"/>
    </location>
</feature>
<dbReference type="EMBL" id="LC625835">
    <property type="protein sequence ID" value="BCU03152.1"/>
    <property type="molecule type" value="Genomic_DNA"/>
</dbReference>
<evidence type="ECO:0000256" key="1">
    <source>
        <dbReference type="SAM" id="MobiDB-lite"/>
    </source>
</evidence>
<name>A0A811BQR9_9VIRU</name>
<feature type="compositionally biased region" description="Basic and acidic residues" evidence="1">
    <location>
        <begin position="334"/>
        <end position="347"/>
    </location>
</feature>
<feature type="region of interest" description="Disordered" evidence="1">
    <location>
        <begin position="150"/>
        <end position="176"/>
    </location>
</feature>
<dbReference type="Proteomes" id="UP001253637">
    <property type="component" value="Segment"/>
</dbReference>
<sequence length="480" mass="50826">MTVALSRAAVGDVPWAEVQRREIRALRAARVGARKGARGPPAVYVVLHRLYRYFTAISRHAAPEDAPVEAEAAASPSARHSAVQSGGGDDDVPVYACFDDVCANEVGVQRYAAHRAIKETLLASLFQQVIAPAAARDGLRDCVASDGCRKDDDNCDDGQQQQQHRRRCAHKDDRGGDTALAAETAPSSYRCLLALVSEWSAPVDWIDWSPDELQTWIEAPERAALLNTLVSVWRGAKARAIADRDADMEKGRRRGQGRGRRSAMLQIIRGHIEAAFKDAGGGGSPTAAASSSSPCKRNFSASATTTATGHERVAGPEGGVSCGADQRALKRPRLSHEKDDARSREVGQSEPSLARDAAPSAGDASLDDDAPNGYGANLVAPRASVMQTTCAAVEPPQRPALAARSGATDDKVEAAVRGLLTAAVSGNNDDGGGSDDDDTSVDALISAIDAVRPILLRRQQRQRQRRQTRLGEPGGSPLAG</sequence>
<dbReference type="EMBL" id="LC625835">
    <property type="protein sequence ID" value="BCU03142.1"/>
    <property type="molecule type" value="Genomic_DNA"/>
</dbReference>
<protein>
    <submittedName>
        <fullName evidence="2">Uncharacterized protein</fullName>
    </submittedName>
</protein>
<feature type="region of interest" description="Disordered" evidence="1">
    <location>
        <begin position="276"/>
        <end position="375"/>
    </location>
</feature>
<feature type="region of interest" description="Disordered" evidence="1">
    <location>
        <begin position="455"/>
        <end position="480"/>
    </location>
</feature>
<organism evidence="2 3">
    <name type="scientific">Pandoravirus japonicus</name>
    <dbReference type="NCBI Taxonomy" id="2823154"/>
    <lineage>
        <taxon>Viruses</taxon>
        <taxon>Pandoravirus</taxon>
    </lineage>
</organism>
<feature type="compositionally biased region" description="Polar residues" evidence="1">
    <location>
        <begin position="299"/>
        <end position="308"/>
    </location>
</feature>
<feature type="region of interest" description="Disordered" evidence="1">
    <location>
        <begin position="67"/>
        <end position="87"/>
    </location>
</feature>
<feature type="compositionally biased region" description="Low complexity" evidence="1">
    <location>
        <begin position="285"/>
        <end position="294"/>
    </location>
</feature>
<accession>A0A811BQR9</accession>
<evidence type="ECO:0000313" key="2">
    <source>
        <dbReference type="EMBL" id="BCU03152.1"/>
    </source>
</evidence>
<proteinExistence type="predicted"/>
<feature type="compositionally biased region" description="Basic residues" evidence="1">
    <location>
        <begin position="458"/>
        <end position="468"/>
    </location>
</feature>
<reference evidence="2" key="1">
    <citation type="submission" date="2021-04" db="EMBL/GenBank/DDBJ databases">
        <title>Draft Genome Sequence of Pandoravirus japonicus, Isolated from the Sabaishi River of Niigata, Japan.</title>
        <authorList>
            <person name="Hosokawa N."/>
            <person name="Takahashi H."/>
            <person name="Aoki K."/>
            <person name="Takemura M."/>
        </authorList>
    </citation>
    <scope>NUCLEOTIDE SEQUENCE</scope>
</reference>
<evidence type="ECO:0000313" key="3">
    <source>
        <dbReference type="Proteomes" id="UP001253637"/>
    </source>
</evidence>